<dbReference type="Pfam" id="PF07724">
    <property type="entry name" value="AAA_2"/>
    <property type="match status" value="1"/>
</dbReference>
<dbReference type="RefSeq" id="WP_214421044.1">
    <property type="nucleotide sequence ID" value="NZ_CP075546.1"/>
</dbReference>
<dbReference type="KEGG" id="mrtj:KHC33_07270"/>
<dbReference type="PANTHER" id="PTHR11638:SF18">
    <property type="entry name" value="HEAT SHOCK PROTEIN 104"/>
    <property type="match status" value="1"/>
</dbReference>
<dbReference type="EMBL" id="CP075546">
    <property type="protein sequence ID" value="QVV90273.1"/>
    <property type="molecule type" value="Genomic_DNA"/>
</dbReference>
<evidence type="ECO:0000259" key="3">
    <source>
        <dbReference type="Pfam" id="PF07724"/>
    </source>
</evidence>
<keyword evidence="2" id="KW-0067">ATP-binding</keyword>
<dbReference type="Gene3D" id="3.40.50.300">
    <property type="entry name" value="P-loop containing nucleotide triphosphate hydrolases"/>
    <property type="match status" value="1"/>
</dbReference>
<name>A0A8E7B4C2_9EURY</name>
<dbReference type="GeneID" id="65096972"/>
<proteinExistence type="predicted"/>
<organism evidence="4 5">
    <name type="scientific">Methanospirillum purgamenti</name>
    <dbReference type="NCBI Taxonomy" id="2834276"/>
    <lineage>
        <taxon>Archaea</taxon>
        <taxon>Methanobacteriati</taxon>
        <taxon>Methanobacteriota</taxon>
        <taxon>Stenosarchaea group</taxon>
        <taxon>Methanomicrobia</taxon>
        <taxon>Methanomicrobiales</taxon>
        <taxon>Methanospirillaceae</taxon>
        <taxon>Methanospirillum</taxon>
    </lineage>
</organism>
<keyword evidence="1" id="KW-0547">Nucleotide-binding</keyword>
<protein>
    <submittedName>
        <fullName evidence="4">AAA family ATPase</fullName>
    </submittedName>
</protein>
<gene>
    <name evidence="4" type="ORF">KHC33_07270</name>
</gene>
<evidence type="ECO:0000313" key="4">
    <source>
        <dbReference type="EMBL" id="QVV90273.1"/>
    </source>
</evidence>
<evidence type="ECO:0000256" key="1">
    <source>
        <dbReference type="ARBA" id="ARBA00022741"/>
    </source>
</evidence>
<dbReference type="PRINTS" id="PR00300">
    <property type="entry name" value="CLPPROTEASEA"/>
</dbReference>
<dbReference type="GO" id="GO:0005524">
    <property type="term" value="F:ATP binding"/>
    <property type="evidence" value="ECO:0007669"/>
    <property type="project" value="UniProtKB-KW"/>
</dbReference>
<dbReference type="GO" id="GO:0005737">
    <property type="term" value="C:cytoplasm"/>
    <property type="evidence" value="ECO:0007669"/>
    <property type="project" value="TreeGrafter"/>
</dbReference>
<dbReference type="InterPro" id="IPR003959">
    <property type="entry name" value="ATPase_AAA_core"/>
</dbReference>
<evidence type="ECO:0000313" key="5">
    <source>
        <dbReference type="Proteomes" id="UP000680656"/>
    </source>
</evidence>
<dbReference type="SUPFAM" id="SSF52540">
    <property type="entry name" value="P-loop containing nucleoside triphosphate hydrolases"/>
    <property type="match status" value="1"/>
</dbReference>
<evidence type="ECO:0000256" key="2">
    <source>
        <dbReference type="ARBA" id="ARBA00022840"/>
    </source>
</evidence>
<dbReference type="PANTHER" id="PTHR11638">
    <property type="entry name" value="ATP-DEPENDENT CLP PROTEASE"/>
    <property type="match status" value="1"/>
</dbReference>
<sequence length="597" mass="67996">MSNLPKWSMEFVRFLSVTPQFSFTGNILDVYPVDLDGIITTLRLKDYIRTILVREGYDIILTFEPFVGFSHMHGDPDTIHAVLGDVLSAEKTESPSLERTIEIIRKSVENRTAYSAIILNQVSRPWDEFVSSDTFLYHLFSLCQDAEPRLLAGSSYPRFNLIIWIHSRDAPLPSWYIHDNTKFREIIVPKPNFHSRRVLLESLTKNLPLFESLGDNEKEESLSLLIKKTHNFQANELISLISLVRRDVISVSDLPEAVVQYTCGPSENFWKTVHNKLVEGAEEFLNNRVFGQTHAIKRICSLLSQSYLGLTHTIHSQKYSQPRGFFILAGHEGVGKTALIHALKDLLLGTAGDLIMVNMSDYQDNDAGKHFLVNASIENGSVLAKVRRNPYSIVVFDNIESASRKVMHLLNLIIREGELQTEDGTIIDFSGCLVICTIRLHGCCPDAYKQGKVTEETIKEYQTKEQMASEIIAQFFEEHMSFDFSQLVRGNTIIFRGIKDKAAKRILDSMLNDVLKKIYAKYHLMVTLSPEVRTNVENYCCQNLFRGGISINQRLEEMLVSPLSKQLIEERFEPNEKVIISHISDSESGWEVTLSRV</sequence>
<dbReference type="GO" id="GO:0034605">
    <property type="term" value="P:cellular response to heat"/>
    <property type="evidence" value="ECO:0007669"/>
    <property type="project" value="TreeGrafter"/>
</dbReference>
<keyword evidence="5" id="KW-1185">Reference proteome</keyword>
<dbReference type="AlphaFoldDB" id="A0A8E7B4C2"/>
<accession>A0A8E7B4C2</accession>
<dbReference type="InterPro" id="IPR050130">
    <property type="entry name" value="ClpA_ClpB"/>
</dbReference>
<dbReference type="Proteomes" id="UP000680656">
    <property type="component" value="Chromosome"/>
</dbReference>
<dbReference type="InterPro" id="IPR027417">
    <property type="entry name" value="P-loop_NTPase"/>
</dbReference>
<dbReference type="GO" id="GO:0016887">
    <property type="term" value="F:ATP hydrolysis activity"/>
    <property type="evidence" value="ECO:0007669"/>
    <property type="project" value="InterPro"/>
</dbReference>
<feature type="domain" description="ATPase AAA-type core" evidence="3">
    <location>
        <begin position="322"/>
        <end position="473"/>
    </location>
</feature>
<dbReference type="InterPro" id="IPR001270">
    <property type="entry name" value="ClpA/B"/>
</dbReference>
<reference evidence="4 5" key="1">
    <citation type="submission" date="2021-05" db="EMBL/GenBank/DDBJ databases">
        <title>A novel Methanospirillum isolate from a pyrite-forming mixed culture.</title>
        <authorList>
            <person name="Bunk B."/>
            <person name="Sproer C."/>
            <person name="Spring S."/>
            <person name="Pester M."/>
        </authorList>
    </citation>
    <scope>NUCLEOTIDE SEQUENCE [LARGE SCALE GENOMIC DNA]</scope>
    <source>
        <strain evidence="4 5">J.3.6.1-F.2.7.3</strain>
    </source>
</reference>